<dbReference type="InterPro" id="IPR035986">
    <property type="entry name" value="PKD_dom_sf"/>
</dbReference>
<dbReference type="Pfam" id="PF19406">
    <property type="entry name" value="PKD_5"/>
    <property type="match status" value="1"/>
</dbReference>
<feature type="non-terminal residue" evidence="3">
    <location>
        <position position="786"/>
    </location>
</feature>
<accession>A0A4R5D6A1</accession>
<dbReference type="AlphaFoldDB" id="A0A4R5D6A1"/>
<dbReference type="RefSeq" id="WP_317126187.1">
    <property type="nucleotide sequence ID" value="NZ_SMFO01000002.1"/>
</dbReference>
<feature type="signal peptide" evidence="1">
    <location>
        <begin position="1"/>
        <end position="30"/>
    </location>
</feature>
<keyword evidence="4" id="KW-1185">Reference proteome</keyword>
<comment type="caution">
    <text evidence="3">The sequence shown here is derived from an EMBL/GenBank/DDBJ whole genome shotgun (WGS) entry which is preliminary data.</text>
</comment>
<evidence type="ECO:0000313" key="4">
    <source>
        <dbReference type="Proteomes" id="UP000294597"/>
    </source>
</evidence>
<gene>
    <name evidence="3" type="ORF">E0F98_05910</name>
</gene>
<keyword evidence="1" id="KW-0732">Signal</keyword>
<reference evidence="3 4" key="1">
    <citation type="submission" date="2019-03" db="EMBL/GenBank/DDBJ databases">
        <title>Flavobacterium TSA-D2 sp. nov., isolated from arctic soil.</title>
        <authorList>
            <person name="Chaudhary D.K."/>
        </authorList>
    </citation>
    <scope>NUCLEOTIDE SEQUENCE [LARGE SCALE GENOMIC DNA]</scope>
    <source>
        <strain evidence="3 4">TSA-D2</strain>
    </source>
</reference>
<sequence length="786" mass="82685">MKTNLPKQKSKQAILSLILLILVSFTNGYAQDTNITFDNSSASLTTAPACPLGGCTAQDVTFGDVYLGDAVGNLATLTYISANNPLYIWVKIASNSSKHDLLFQFDYLVGGVRKNFDNTNFVGSTTDRLTIKIRGNIITAGSKYRMAEITNYTAGQSLELQNIYLGWNTNGGAISSGQNISFITCNSPKCSSAYSGGIIIKTPLFADFSISKTCDGGTFEKVVYTSTSTGIEGNTNYSWLFPGAVTISPSSLSTSGPYTVTYSSAGPHSASLTVSDPLNAVIPNTKTINNINIALCCTSPVITNKTATICTGNSFSINPITAGSDIVPSGTTYTWSTPVSSPSGAITGGTSQITGATGPISQTLTNTTNSTATLTYTVTPKSESCTGTPFTITVTVTPKPTKVSTPVTICSGETYTWTVNGTAYTESGTYLVTNDGCTANQELVLTVTPKPTKVSTPVTICSGETYTWTVNGTAYTESGTYLVTNDGCTANQELVLTVTPKPTKVSTPVTICSGETYTWTVNGTAYTESGTYLVTNDGCTANQELVLTVTPKPTKVSTPVTICSGETYTWTVNGTAYTESGTYLVTNDGCTANQELVLTVTPKPTKVSTPMTICSGETYTWTVNGTAYTESGTYLVTNDGCTANQELVLTVTPKPTKVSTPVTICSGETYTWTVNGTAYTESGTYLVTNDGCTANQELVLTVTPKPTKVSTPVTICSGETYTWTVNGTAYTESGTYLVTNDGCTANQELVLTVTPKPTKVSTPVTICSGETYTWTVNGTAYTESGT</sequence>
<evidence type="ECO:0000259" key="2">
    <source>
        <dbReference type="Pfam" id="PF19406"/>
    </source>
</evidence>
<organism evidence="3 4">
    <name type="scientific">Flavobacterium hiemivividum</name>
    <dbReference type="NCBI Taxonomy" id="2541734"/>
    <lineage>
        <taxon>Bacteria</taxon>
        <taxon>Pseudomonadati</taxon>
        <taxon>Bacteroidota</taxon>
        <taxon>Flavobacteriia</taxon>
        <taxon>Flavobacteriales</taxon>
        <taxon>Flavobacteriaceae</taxon>
        <taxon>Flavobacterium</taxon>
    </lineage>
</organism>
<evidence type="ECO:0000256" key="1">
    <source>
        <dbReference type="SAM" id="SignalP"/>
    </source>
</evidence>
<dbReference type="EMBL" id="SMFO01000002">
    <property type="protein sequence ID" value="TDE05653.1"/>
    <property type="molecule type" value="Genomic_DNA"/>
</dbReference>
<dbReference type="SUPFAM" id="SSF49299">
    <property type="entry name" value="PKD domain"/>
    <property type="match status" value="1"/>
</dbReference>
<evidence type="ECO:0000313" key="3">
    <source>
        <dbReference type="EMBL" id="TDE05653.1"/>
    </source>
</evidence>
<dbReference type="Proteomes" id="UP000294597">
    <property type="component" value="Unassembled WGS sequence"/>
</dbReference>
<feature type="chain" id="PRO_5020588402" description="PKD-like domain-containing protein" evidence="1">
    <location>
        <begin position="31"/>
        <end position="786"/>
    </location>
</feature>
<feature type="domain" description="PKD-like" evidence="2">
    <location>
        <begin position="308"/>
        <end position="400"/>
    </location>
</feature>
<protein>
    <recommendedName>
        <fullName evidence="2">PKD-like domain-containing protein</fullName>
    </recommendedName>
</protein>
<dbReference type="InterPro" id="IPR045828">
    <property type="entry name" value="PKD_Bacteroidetes"/>
</dbReference>
<name>A0A4R5D6A1_9FLAO</name>
<proteinExistence type="predicted"/>